<feature type="transmembrane region" description="Helical" evidence="1">
    <location>
        <begin position="140"/>
        <end position="158"/>
    </location>
</feature>
<feature type="transmembrane region" description="Helical" evidence="1">
    <location>
        <begin position="80"/>
        <end position="107"/>
    </location>
</feature>
<organism evidence="2 3">
    <name type="scientific">Lineolata rhizophorae</name>
    <dbReference type="NCBI Taxonomy" id="578093"/>
    <lineage>
        <taxon>Eukaryota</taxon>
        <taxon>Fungi</taxon>
        <taxon>Dikarya</taxon>
        <taxon>Ascomycota</taxon>
        <taxon>Pezizomycotina</taxon>
        <taxon>Dothideomycetes</taxon>
        <taxon>Dothideomycetes incertae sedis</taxon>
        <taxon>Lineolatales</taxon>
        <taxon>Lineolataceae</taxon>
        <taxon>Lineolata</taxon>
    </lineage>
</organism>
<name>A0A6A6PDI1_9PEZI</name>
<proteinExistence type="predicted"/>
<keyword evidence="1" id="KW-1133">Transmembrane helix</keyword>
<keyword evidence="1" id="KW-0812">Transmembrane</keyword>
<evidence type="ECO:0000256" key="1">
    <source>
        <dbReference type="SAM" id="Phobius"/>
    </source>
</evidence>
<dbReference type="AlphaFoldDB" id="A0A6A6PDI1"/>
<evidence type="ECO:0000313" key="2">
    <source>
        <dbReference type="EMBL" id="KAF2461807.1"/>
    </source>
</evidence>
<dbReference type="Proteomes" id="UP000799766">
    <property type="component" value="Unassembled WGS sequence"/>
</dbReference>
<evidence type="ECO:0000313" key="3">
    <source>
        <dbReference type="Proteomes" id="UP000799766"/>
    </source>
</evidence>
<accession>A0A6A6PDI1</accession>
<reference evidence="2" key="1">
    <citation type="journal article" date="2020" name="Stud. Mycol.">
        <title>101 Dothideomycetes genomes: a test case for predicting lifestyles and emergence of pathogens.</title>
        <authorList>
            <person name="Haridas S."/>
            <person name="Albert R."/>
            <person name="Binder M."/>
            <person name="Bloem J."/>
            <person name="Labutti K."/>
            <person name="Salamov A."/>
            <person name="Andreopoulos B."/>
            <person name="Baker S."/>
            <person name="Barry K."/>
            <person name="Bills G."/>
            <person name="Bluhm B."/>
            <person name="Cannon C."/>
            <person name="Castanera R."/>
            <person name="Culley D."/>
            <person name="Daum C."/>
            <person name="Ezra D."/>
            <person name="Gonzalez J."/>
            <person name="Henrissat B."/>
            <person name="Kuo A."/>
            <person name="Liang C."/>
            <person name="Lipzen A."/>
            <person name="Lutzoni F."/>
            <person name="Magnuson J."/>
            <person name="Mondo S."/>
            <person name="Nolan M."/>
            <person name="Ohm R."/>
            <person name="Pangilinan J."/>
            <person name="Park H.-J."/>
            <person name="Ramirez L."/>
            <person name="Alfaro M."/>
            <person name="Sun H."/>
            <person name="Tritt A."/>
            <person name="Yoshinaga Y."/>
            <person name="Zwiers L.-H."/>
            <person name="Turgeon B."/>
            <person name="Goodwin S."/>
            <person name="Spatafora J."/>
            <person name="Crous P."/>
            <person name="Grigoriev I."/>
        </authorList>
    </citation>
    <scope>NUCLEOTIDE SEQUENCE</scope>
    <source>
        <strain evidence="2">ATCC 16933</strain>
    </source>
</reference>
<keyword evidence="3" id="KW-1185">Reference proteome</keyword>
<sequence>MMGGKNSVGGAVQVRWLLLLLALLLRLLWWWGGTEDSVVHSDGPALAIGTDTLTMESGCVGAERVRRNVGRQRPRRVWMVLLRLVLLFVLLSIAIALLLLLSALFLLPARRWWYSPRWALSIAASTTGVRPRRASSASRTMVALLLLALALLIFPELAHQGIIDVVDRVCALRTSKLKLPEWICGRVGHTCSRKALCWGLRRSAERIWRGTVRQSGGRRGGRRGARRRCGLVTGRVPRVWVVQFSENEVKALSTGLPQCVPSKDVQECVGFARKHAP</sequence>
<dbReference type="EMBL" id="MU001670">
    <property type="protein sequence ID" value="KAF2461807.1"/>
    <property type="molecule type" value="Genomic_DNA"/>
</dbReference>
<keyword evidence="1" id="KW-0472">Membrane</keyword>
<feature type="transmembrane region" description="Helical" evidence="1">
    <location>
        <begin position="12"/>
        <end position="31"/>
    </location>
</feature>
<protein>
    <submittedName>
        <fullName evidence="2">Uncharacterized protein</fullName>
    </submittedName>
</protein>
<gene>
    <name evidence="2" type="ORF">BDY21DRAFT_329708</name>
</gene>